<organism evidence="2 3">
    <name type="scientific">Fusarium albosuccineum</name>
    <dbReference type="NCBI Taxonomy" id="1237068"/>
    <lineage>
        <taxon>Eukaryota</taxon>
        <taxon>Fungi</taxon>
        <taxon>Dikarya</taxon>
        <taxon>Ascomycota</taxon>
        <taxon>Pezizomycotina</taxon>
        <taxon>Sordariomycetes</taxon>
        <taxon>Hypocreomycetidae</taxon>
        <taxon>Hypocreales</taxon>
        <taxon>Nectriaceae</taxon>
        <taxon>Fusarium</taxon>
        <taxon>Fusarium decemcellulare species complex</taxon>
    </lineage>
</organism>
<keyword evidence="3" id="KW-1185">Reference proteome</keyword>
<accession>A0A8H4LR20</accession>
<protein>
    <submittedName>
        <fullName evidence="2">Uncharacterized protein</fullName>
    </submittedName>
</protein>
<keyword evidence="1" id="KW-1133">Transmembrane helix</keyword>
<reference evidence="2 3" key="1">
    <citation type="submission" date="2020-01" db="EMBL/GenBank/DDBJ databases">
        <title>Identification and distribution of gene clusters putatively required for synthesis of sphingolipid metabolism inhibitors in phylogenetically diverse species of the filamentous fungus Fusarium.</title>
        <authorList>
            <person name="Kim H.-S."/>
            <person name="Busman M."/>
            <person name="Brown D.W."/>
            <person name="Divon H."/>
            <person name="Uhlig S."/>
            <person name="Proctor R.H."/>
        </authorList>
    </citation>
    <scope>NUCLEOTIDE SEQUENCE [LARGE SCALE GENOMIC DNA]</scope>
    <source>
        <strain evidence="2 3">NRRL 20459</strain>
    </source>
</reference>
<gene>
    <name evidence="2" type="ORF">FALBO_351</name>
</gene>
<dbReference type="Proteomes" id="UP000554235">
    <property type="component" value="Unassembled WGS sequence"/>
</dbReference>
<keyword evidence="1" id="KW-0472">Membrane</keyword>
<comment type="caution">
    <text evidence="2">The sequence shown here is derived from an EMBL/GenBank/DDBJ whole genome shotgun (WGS) entry which is preliminary data.</text>
</comment>
<dbReference type="OrthoDB" id="5220781at2759"/>
<feature type="transmembrane region" description="Helical" evidence="1">
    <location>
        <begin position="223"/>
        <end position="245"/>
    </location>
</feature>
<dbReference type="AlphaFoldDB" id="A0A8H4LR20"/>
<dbReference type="EMBL" id="JAADYS010000043">
    <property type="protein sequence ID" value="KAF4472739.1"/>
    <property type="molecule type" value="Genomic_DNA"/>
</dbReference>
<evidence type="ECO:0000256" key="1">
    <source>
        <dbReference type="SAM" id="Phobius"/>
    </source>
</evidence>
<proteinExistence type="predicted"/>
<evidence type="ECO:0000313" key="3">
    <source>
        <dbReference type="Proteomes" id="UP000554235"/>
    </source>
</evidence>
<evidence type="ECO:0000313" key="2">
    <source>
        <dbReference type="EMBL" id="KAF4472739.1"/>
    </source>
</evidence>
<keyword evidence="1" id="KW-0812">Transmembrane</keyword>
<name>A0A8H4LR20_9HYPO</name>
<sequence length="331" mass="36064">MAPRFGSFAPGFEEVQVDQITESRISSVVAMLPTSLQSGPIRFLRRSISLHTLRPGIMVSGSRSKPRPLSEADVTTLSTEPIEANVVGQRDSSRCLEAKTVCPQPMSRVLYSESPDDEQIVRGASGLHWKFARQGANLVNISIDGGKPAVAEEDVTFERKAFIDGVTYLLKALPQNLDDCELKRIQCALPEEVNQSNLKLIRPEAGPSPAVPCQPRSILHRGVQMTVVNLIFFLGFLMPYLLYLIRCAAQLERKYKVSETVVGHGLDFVNSIGKQGASLTETLGQMNDGKVGQALLEAFIWTVDGVMQGISDGLGEGLSIVGSRYRSMGST</sequence>